<proteinExistence type="predicted"/>
<keyword evidence="3" id="KW-1185">Reference proteome</keyword>
<protein>
    <submittedName>
        <fullName evidence="1 2">Uncharacterized protein</fullName>
    </submittedName>
</protein>
<evidence type="ECO:0000313" key="1">
    <source>
        <dbReference type="EMBL" id="PNR60372.1"/>
    </source>
</evidence>
<dbReference type="AlphaFoldDB" id="A0A2K1L2W7"/>
<dbReference type="EnsemblPlants" id="Pp3c2_24778V3.1">
    <property type="protein sequence ID" value="PAC:32934018.CDS.1"/>
    <property type="gene ID" value="Pp3c2_24778"/>
</dbReference>
<organism evidence="1">
    <name type="scientific">Physcomitrium patens</name>
    <name type="common">Spreading-leaved earth moss</name>
    <name type="synonym">Physcomitrella patens</name>
    <dbReference type="NCBI Taxonomy" id="3218"/>
    <lineage>
        <taxon>Eukaryota</taxon>
        <taxon>Viridiplantae</taxon>
        <taxon>Streptophyta</taxon>
        <taxon>Embryophyta</taxon>
        <taxon>Bryophyta</taxon>
        <taxon>Bryophytina</taxon>
        <taxon>Bryopsida</taxon>
        <taxon>Funariidae</taxon>
        <taxon>Funariales</taxon>
        <taxon>Funariaceae</taxon>
        <taxon>Physcomitrium</taxon>
    </lineage>
</organism>
<name>A0A2K1L2W7_PHYPA</name>
<reference evidence="1 3" key="1">
    <citation type="journal article" date="2008" name="Science">
        <title>The Physcomitrella genome reveals evolutionary insights into the conquest of land by plants.</title>
        <authorList>
            <person name="Rensing S."/>
            <person name="Lang D."/>
            <person name="Zimmer A."/>
            <person name="Terry A."/>
            <person name="Salamov A."/>
            <person name="Shapiro H."/>
            <person name="Nishiyama T."/>
            <person name="Perroud P.-F."/>
            <person name="Lindquist E."/>
            <person name="Kamisugi Y."/>
            <person name="Tanahashi T."/>
            <person name="Sakakibara K."/>
            <person name="Fujita T."/>
            <person name="Oishi K."/>
            <person name="Shin-I T."/>
            <person name="Kuroki Y."/>
            <person name="Toyoda A."/>
            <person name="Suzuki Y."/>
            <person name="Hashimoto A."/>
            <person name="Yamaguchi K."/>
            <person name="Sugano A."/>
            <person name="Kohara Y."/>
            <person name="Fujiyama A."/>
            <person name="Anterola A."/>
            <person name="Aoki S."/>
            <person name="Ashton N."/>
            <person name="Barbazuk W.B."/>
            <person name="Barker E."/>
            <person name="Bennetzen J."/>
            <person name="Bezanilla M."/>
            <person name="Blankenship R."/>
            <person name="Cho S.H."/>
            <person name="Dutcher S."/>
            <person name="Estelle M."/>
            <person name="Fawcett J.A."/>
            <person name="Gundlach H."/>
            <person name="Hanada K."/>
            <person name="Heyl A."/>
            <person name="Hicks K.A."/>
            <person name="Hugh J."/>
            <person name="Lohr M."/>
            <person name="Mayer K."/>
            <person name="Melkozernov A."/>
            <person name="Murata T."/>
            <person name="Nelson D."/>
            <person name="Pils B."/>
            <person name="Prigge M."/>
            <person name="Reiss B."/>
            <person name="Renner T."/>
            <person name="Rombauts S."/>
            <person name="Rushton P."/>
            <person name="Sanderfoot A."/>
            <person name="Schween G."/>
            <person name="Shiu S.-H."/>
            <person name="Stueber K."/>
            <person name="Theodoulou F.L."/>
            <person name="Tu H."/>
            <person name="Van de Peer Y."/>
            <person name="Verrier P.J."/>
            <person name="Waters E."/>
            <person name="Wood A."/>
            <person name="Yang L."/>
            <person name="Cove D."/>
            <person name="Cuming A."/>
            <person name="Hasebe M."/>
            <person name="Lucas S."/>
            <person name="Mishler D.B."/>
            <person name="Reski R."/>
            <person name="Grigoriev I."/>
            <person name="Quatrano R.S."/>
            <person name="Boore J.L."/>
        </authorList>
    </citation>
    <scope>NUCLEOTIDE SEQUENCE [LARGE SCALE GENOMIC DNA]</scope>
    <source>
        <strain evidence="2 3">cv. Gransden 2004</strain>
    </source>
</reference>
<dbReference type="Gramene" id="Pp3c2_24778V3.1">
    <property type="protein sequence ID" value="PAC:32934018.CDS.1"/>
    <property type="gene ID" value="Pp3c2_24778"/>
</dbReference>
<dbReference type="InParanoid" id="A0A2K1L2W7"/>
<evidence type="ECO:0000313" key="3">
    <source>
        <dbReference type="Proteomes" id="UP000006727"/>
    </source>
</evidence>
<sequence>MKLLGLEVEDSRVVADNYFNAKQCINLLVNLQSALQEVQVIFESNQHILQPLLEDFSQIVLKAMMVVKSLENWQEVALMQRKTKETF</sequence>
<reference evidence="2" key="3">
    <citation type="submission" date="2020-12" db="UniProtKB">
        <authorList>
            <consortium name="EnsemblPlants"/>
        </authorList>
    </citation>
    <scope>IDENTIFICATION</scope>
</reference>
<dbReference type="Proteomes" id="UP000006727">
    <property type="component" value="Chromosome 2"/>
</dbReference>
<evidence type="ECO:0000313" key="2">
    <source>
        <dbReference type="EnsemblPlants" id="PAC:32934018.CDS.1"/>
    </source>
</evidence>
<accession>A0A2K1L2W7</accession>
<gene>
    <name evidence="1" type="ORF">PHYPA_003165</name>
</gene>
<reference evidence="1 3" key="2">
    <citation type="journal article" date="2018" name="Plant J.">
        <title>The Physcomitrella patens chromosome-scale assembly reveals moss genome structure and evolution.</title>
        <authorList>
            <person name="Lang D."/>
            <person name="Ullrich K.K."/>
            <person name="Murat F."/>
            <person name="Fuchs J."/>
            <person name="Jenkins J."/>
            <person name="Haas F.B."/>
            <person name="Piednoel M."/>
            <person name="Gundlach H."/>
            <person name="Van Bel M."/>
            <person name="Meyberg R."/>
            <person name="Vives C."/>
            <person name="Morata J."/>
            <person name="Symeonidi A."/>
            <person name="Hiss M."/>
            <person name="Muchero W."/>
            <person name="Kamisugi Y."/>
            <person name="Saleh O."/>
            <person name="Blanc G."/>
            <person name="Decker E.L."/>
            <person name="van Gessel N."/>
            <person name="Grimwood J."/>
            <person name="Hayes R.D."/>
            <person name="Graham S.W."/>
            <person name="Gunter L.E."/>
            <person name="McDaniel S.F."/>
            <person name="Hoernstein S.N.W."/>
            <person name="Larsson A."/>
            <person name="Li F.W."/>
            <person name="Perroud P.F."/>
            <person name="Phillips J."/>
            <person name="Ranjan P."/>
            <person name="Rokshar D.S."/>
            <person name="Rothfels C.J."/>
            <person name="Schneider L."/>
            <person name="Shu S."/>
            <person name="Stevenson D.W."/>
            <person name="Thummler F."/>
            <person name="Tillich M."/>
            <person name="Villarreal Aguilar J.C."/>
            <person name="Widiez T."/>
            <person name="Wong G.K."/>
            <person name="Wymore A."/>
            <person name="Zhang Y."/>
            <person name="Zimmer A.D."/>
            <person name="Quatrano R.S."/>
            <person name="Mayer K.F.X."/>
            <person name="Goodstein D."/>
            <person name="Casacuberta J.M."/>
            <person name="Vandepoele K."/>
            <person name="Reski R."/>
            <person name="Cuming A.C."/>
            <person name="Tuskan G.A."/>
            <person name="Maumus F."/>
            <person name="Salse J."/>
            <person name="Schmutz J."/>
            <person name="Rensing S.A."/>
        </authorList>
    </citation>
    <scope>NUCLEOTIDE SEQUENCE [LARGE SCALE GENOMIC DNA]</scope>
    <source>
        <strain evidence="2 3">cv. Gransden 2004</strain>
    </source>
</reference>
<dbReference type="EMBL" id="ABEU02000002">
    <property type="protein sequence ID" value="PNR60372.1"/>
    <property type="molecule type" value="Genomic_DNA"/>
</dbReference>